<dbReference type="FunFam" id="3.40.640.10:FF:000224">
    <property type="entry name" value="Probable glycine dehydrogenase (decarboxylating) subunit 2"/>
    <property type="match status" value="1"/>
</dbReference>
<dbReference type="GO" id="GO:0016594">
    <property type="term" value="F:glycine binding"/>
    <property type="evidence" value="ECO:0007669"/>
    <property type="project" value="TreeGrafter"/>
</dbReference>
<organism evidence="9 10">
    <name type="scientific">Cerasicoccus arenae</name>
    <dbReference type="NCBI Taxonomy" id="424488"/>
    <lineage>
        <taxon>Bacteria</taxon>
        <taxon>Pseudomonadati</taxon>
        <taxon>Verrucomicrobiota</taxon>
        <taxon>Opitutia</taxon>
        <taxon>Puniceicoccales</taxon>
        <taxon>Cerasicoccaceae</taxon>
        <taxon>Cerasicoccus</taxon>
    </lineage>
</organism>
<dbReference type="SUPFAM" id="SSF53383">
    <property type="entry name" value="PLP-dependent transferases"/>
    <property type="match status" value="1"/>
</dbReference>
<dbReference type="Gene3D" id="3.90.1150.10">
    <property type="entry name" value="Aspartate Aminotransferase, domain 1"/>
    <property type="match status" value="1"/>
</dbReference>
<dbReference type="InterPro" id="IPR049315">
    <property type="entry name" value="GDC-P_N"/>
</dbReference>
<dbReference type="AlphaFoldDB" id="A0A8J3DFR7"/>
<dbReference type="RefSeq" id="WP_189512523.1">
    <property type="nucleotide sequence ID" value="NZ_BMXG01000005.1"/>
</dbReference>
<dbReference type="PANTHER" id="PTHR11773:SF1">
    <property type="entry name" value="GLYCINE DEHYDROGENASE (DECARBOXYLATING), MITOCHONDRIAL"/>
    <property type="match status" value="1"/>
</dbReference>
<dbReference type="GO" id="GO:0019464">
    <property type="term" value="P:glycine decarboxylation via glycine cleavage system"/>
    <property type="evidence" value="ECO:0007669"/>
    <property type="project" value="TreeGrafter"/>
</dbReference>
<dbReference type="Proteomes" id="UP000642829">
    <property type="component" value="Unassembled WGS sequence"/>
</dbReference>
<dbReference type="InterPro" id="IPR015422">
    <property type="entry name" value="PyrdxlP-dep_Trfase_small"/>
</dbReference>
<dbReference type="GO" id="GO:0004375">
    <property type="term" value="F:glycine dehydrogenase (decarboxylating) activity"/>
    <property type="evidence" value="ECO:0007669"/>
    <property type="project" value="UniProtKB-EC"/>
</dbReference>
<dbReference type="InterPro" id="IPR049316">
    <property type="entry name" value="GDC-P_C"/>
</dbReference>
<comment type="cofactor">
    <cofactor evidence="1">
        <name>pyridoxal 5'-phosphate</name>
        <dbReference type="ChEBI" id="CHEBI:597326"/>
    </cofactor>
</comment>
<dbReference type="Pfam" id="PF21478">
    <property type="entry name" value="GcvP2_C"/>
    <property type="match status" value="1"/>
</dbReference>
<keyword evidence="4" id="KW-0663">Pyridoxal phosphate</keyword>
<reference evidence="9" key="1">
    <citation type="journal article" date="2014" name="Int. J. Syst. Evol. Microbiol.">
        <title>Complete genome sequence of Corynebacterium casei LMG S-19264T (=DSM 44701T), isolated from a smear-ripened cheese.</title>
        <authorList>
            <consortium name="US DOE Joint Genome Institute (JGI-PGF)"/>
            <person name="Walter F."/>
            <person name="Albersmeier A."/>
            <person name="Kalinowski J."/>
            <person name="Ruckert C."/>
        </authorList>
    </citation>
    <scope>NUCLEOTIDE SEQUENCE</scope>
    <source>
        <strain evidence="9">KCTC 12870</strain>
    </source>
</reference>
<evidence type="ECO:0000256" key="3">
    <source>
        <dbReference type="ARBA" id="ARBA00012134"/>
    </source>
</evidence>
<dbReference type="InterPro" id="IPR015424">
    <property type="entry name" value="PyrdxlP-dep_Trfase"/>
</dbReference>
<evidence type="ECO:0000313" key="9">
    <source>
        <dbReference type="EMBL" id="GHB96295.1"/>
    </source>
</evidence>
<keyword evidence="10" id="KW-1185">Reference proteome</keyword>
<dbReference type="EC" id="1.4.4.2" evidence="3"/>
<dbReference type="Gene3D" id="3.40.640.10">
    <property type="entry name" value="Type I PLP-dependent aspartate aminotransferase-like (Major domain)"/>
    <property type="match status" value="1"/>
</dbReference>
<feature type="domain" description="Glycine dehydrogenase C-terminal" evidence="8">
    <location>
        <begin position="350"/>
        <end position="453"/>
    </location>
</feature>
<dbReference type="PANTHER" id="PTHR11773">
    <property type="entry name" value="GLYCINE DEHYDROGENASE, DECARBOXYLATING"/>
    <property type="match status" value="1"/>
</dbReference>
<dbReference type="EMBL" id="BMXG01000005">
    <property type="protein sequence ID" value="GHB96295.1"/>
    <property type="molecule type" value="Genomic_DNA"/>
</dbReference>
<evidence type="ECO:0000259" key="7">
    <source>
        <dbReference type="Pfam" id="PF02347"/>
    </source>
</evidence>
<dbReference type="InterPro" id="IPR020581">
    <property type="entry name" value="GDC_P"/>
</dbReference>
<comment type="caution">
    <text evidence="9">The sequence shown here is derived from an EMBL/GenBank/DDBJ whole genome shotgun (WGS) entry which is preliminary data.</text>
</comment>
<dbReference type="GO" id="GO:0005960">
    <property type="term" value="C:glycine cleavage complex"/>
    <property type="evidence" value="ECO:0007669"/>
    <property type="project" value="TreeGrafter"/>
</dbReference>
<keyword evidence="5" id="KW-0560">Oxidoreductase</keyword>
<evidence type="ECO:0000259" key="8">
    <source>
        <dbReference type="Pfam" id="PF21478"/>
    </source>
</evidence>
<accession>A0A8J3DFR7</accession>
<sequence length="486" mass="52569">MTPKSIFKKSRPNVSGASIVDADFQLGESIGVCCEAEDLRDAPIGLPELSEIDVVRHFTNLSRQAHGVDNGPYPLGSCTMKYNPKRNDKLAMLDGFGKVHPYQPSDSMPGVWSMLWNLQTAIAEITGMDAVTLQPAAGAHGEFTGLLVMKKHFEKLGQTNRKVILIPDTAHGTNPASAAMCGFTCKIIATNSKGLMDLDAFEAHLDENVAGLMITNPSTLGLFEENIEHIAKRIHDNGSLLYYDGANLNAIMGLIRPGDMGFDIIHINTHKTLSTPHGGGGPGAGPCGVKAFLEPYLPTPVVRPIDGVPAPDCNRPESVGKVKMHFGHVEVLVRAYCYILANGAIGLKTATENAVLNANYMKHQLADLLPAAFPQNCMHECLLHGGSLKVRGADFVKRLIDFGVHPPTLVGAGCVHFAEEFDEAMLIEPTETESIESLDFVIEQFRKVAREAAVAPYMIETAPHSASTAKIIHNEAVWMSIYDPND</sequence>
<protein>
    <recommendedName>
        <fullName evidence="3">glycine dehydrogenase (aminomethyl-transferring)</fullName>
        <ecNumber evidence="3">1.4.4.2</ecNumber>
    </recommendedName>
</protein>
<evidence type="ECO:0000256" key="2">
    <source>
        <dbReference type="ARBA" id="ARBA00003788"/>
    </source>
</evidence>
<comment type="function">
    <text evidence="2">The glycine cleavage system catalyzes the degradation of glycine. The P protein binds the alpha-amino group of glycine through its pyridoxal phosphate cofactor; CO(2) is released and the remaining methylamine moiety is then transferred to the lipoamide cofactor of the H protein.</text>
</comment>
<dbReference type="NCBIfam" id="NF003346">
    <property type="entry name" value="PRK04366.1"/>
    <property type="match status" value="1"/>
</dbReference>
<evidence type="ECO:0000256" key="4">
    <source>
        <dbReference type="ARBA" id="ARBA00022898"/>
    </source>
</evidence>
<reference evidence="9" key="2">
    <citation type="submission" date="2020-09" db="EMBL/GenBank/DDBJ databases">
        <authorList>
            <person name="Sun Q."/>
            <person name="Kim S."/>
        </authorList>
    </citation>
    <scope>NUCLEOTIDE SEQUENCE</scope>
    <source>
        <strain evidence="9">KCTC 12870</strain>
    </source>
</reference>
<name>A0A8J3DFR7_9BACT</name>
<comment type="catalytic activity">
    <reaction evidence="6">
        <text>N(6)-[(R)-lipoyl]-L-lysyl-[glycine-cleavage complex H protein] + glycine + H(+) = N(6)-[(R)-S(8)-aminomethyldihydrolipoyl]-L-lysyl-[glycine-cleavage complex H protein] + CO2</text>
        <dbReference type="Rhea" id="RHEA:24304"/>
        <dbReference type="Rhea" id="RHEA-COMP:10494"/>
        <dbReference type="Rhea" id="RHEA-COMP:10495"/>
        <dbReference type="ChEBI" id="CHEBI:15378"/>
        <dbReference type="ChEBI" id="CHEBI:16526"/>
        <dbReference type="ChEBI" id="CHEBI:57305"/>
        <dbReference type="ChEBI" id="CHEBI:83099"/>
        <dbReference type="ChEBI" id="CHEBI:83143"/>
        <dbReference type="EC" id="1.4.4.2"/>
    </reaction>
</comment>
<dbReference type="Pfam" id="PF02347">
    <property type="entry name" value="GDC-P"/>
    <property type="match status" value="1"/>
</dbReference>
<dbReference type="Gene3D" id="6.20.440.10">
    <property type="match status" value="1"/>
</dbReference>
<evidence type="ECO:0000256" key="6">
    <source>
        <dbReference type="ARBA" id="ARBA00049026"/>
    </source>
</evidence>
<dbReference type="GO" id="GO:0030170">
    <property type="term" value="F:pyridoxal phosphate binding"/>
    <property type="evidence" value="ECO:0007669"/>
    <property type="project" value="TreeGrafter"/>
</dbReference>
<evidence type="ECO:0000256" key="5">
    <source>
        <dbReference type="ARBA" id="ARBA00023002"/>
    </source>
</evidence>
<evidence type="ECO:0000256" key="1">
    <source>
        <dbReference type="ARBA" id="ARBA00001933"/>
    </source>
</evidence>
<proteinExistence type="predicted"/>
<gene>
    <name evidence="9" type="primary">gcvPB</name>
    <name evidence="9" type="ORF">GCM10007047_10110</name>
</gene>
<evidence type="ECO:0000313" key="10">
    <source>
        <dbReference type="Proteomes" id="UP000642829"/>
    </source>
</evidence>
<dbReference type="GO" id="GO:0005829">
    <property type="term" value="C:cytosol"/>
    <property type="evidence" value="ECO:0007669"/>
    <property type="project" value="TreeGrafter"/>
</dbReference>
<feature type="domain" description="Glycine cleavage system P-protein N-terminal" evidence="7">
    <location>
        <begin position="100"/>
        <end position="298"/>
    </location>
</feature>
<dbReference type="InterPro" id="IPR015421">
    <property type="entry name" value="PyrdxlP-dep_Trfase_major"/>
</dbReference>